<feature type="compositionally biased region" description="Acidic residues" evidence="1">
    <location>
        <begin position="88"/>
        <end position="97"/>
    </location>
</feature>
<evidence type="ECO:0000256" key="2">
    <source>
        <dbReference type="SAM" id="Phobius"/>
    </source>
</evidence>
<proteinExistence type="predicted"/>
<feature type="transmembrane region" description="Helical" evidence="2">
    <location>
        <begin position="261"/>
        <end position="280"/>
    </location>
</feature>
<feature type="region of interest" description="Disordered" evidence="1">
    <location>
        <begin position="20"/>
        <end position="114"/>
    </location>
</feature>
<dbReference type="EMBL" id="CAICTM010002548">
    <property type="protein sequence ID" value="CAB9529578.1"/>
    <property type="molecule type" value="Genomic_DNA"/>
</dbReference>
<keyword evidence="2" id="KW-1133">Transmembrane helix</keyword>
<accession>A0A9N8EZA1</accession>
<keyword evidence="2" id="KW-0812">Transmembrane</keyword>
<feature type="compositionally biased region" description="Acidic residues" evidence="1">
    <location>
        <begin position="48"/>
        <end position="60"/>
    </location>
</feature>
<evidence type="ECO:0000313" key="4">
    <source>
        <dbReference type="Proteomes" id="UP001153069"/>
    </source>
</evidence>
<evidence type="ECO:0000256" key="1">
    <source>
        <dbReference type="SAM" id="MobiDB-lite"/>
    </source>
</evidence>
<protein>
    <submittedName>
        <fullName evidence="3">Uncharacterized protein</fullName>
    </submittedName>
</protein>
<keyword evidence="2" id="KW-0472">Membrane</keyword>
<organism evidence="3 4">
    <name type="scientific">Seminavis robusta</name>
    <dbReference type="NCBI Taxonomy" id="568900"/>
    <lineage>
        <taxon>Eukaryota</taxon>
        <taxon>Sar</taxon>
        <taxon>Stramenopiles</taxon>
        <taxon>Ochrophyta</taxon>
        <taxon>Bacillariophyta</taxon>
        <taxon>Bacillariophyceae</taxon>
        <taxon>Bacillariophycidae</taxon>
        <taxon>Naviculales</taxon>
        <taxon>Naviculaceae</taxon>
        <taxon>Seminavis</taxon>
    </lineage>
</organism>
<reference evidence="3" key="1">
    <citation type="submission" date="2020-06" db="EMBL/GenBank/DDBJ databases">
        <authorList>
            <consortium name="Plant Systems Biology data submission"/>
        </authorList>
    </citation>
    <scope>NUCLEOTIDE SEQUENCE</scope>
    <source>
        <strain evidence="3">D6</strain>
    </source>
</reference>
<dbReference type="Proteomes" id="UP001153069">
    <property type="component" value="Unassembled WGS sequence"/>
</dbReference>
<keyword evidence="4" id="KW-1185">Reference proteome</keyword>
<evidence type="ECO:0000313" key="3">
    <source>
        <dbReference type="EMBL" id="CAB9529578.1"/>
    </source>
</evidence>
<name>A0A9N8EZA1_9STRA</name>
<gene>
    <name evidence="3" type="ORF">SEMRO_2550_G330930.1</name>
</gene>
<dbReference type="AlphaFoldDB" id="A0A9N8EZA1"/>
<feature type="transmembrane region" description="Helical" evidence="2">
    <location>
        <begin position="226"/>
        <end position="249"/>
    </location>
</feature>
<comment type="caution">
    <text evidence="3">The sequence shown here is derived from an EMBL/GenBank/DDBJ whole genome shotgun (WGS) entry which is preliminary data.</text>
</comment>
<feature type="compositionally biased region" description="Basic and acidic residues" evidence="1">
    <location>
        <begin position="61"/>
        <end position="87"/>
    </location>
</feature>
<sequence>MRLVQAWKRRSRCWSWKKENLEQHGSNASLQQEEEHELEQNGSKNEPETDDCGVDIEADEESKKEEDDGGWKEHEPSTEDSSLHPDESEQSVFDDEPTLLPSDEFTTIKPSEDEGFKATSFEEVEKMGKDVSKWKGAIVKHGRKVTVVKTQDGAFPLNFKDFKYNYGRKGQVVPSSWSKVEALKVPSKQGEHYFERDFAPEASWNIDIDAEDTISMVFLCSASREAFAVCCLANALVWFFGAIFIVWLSRNTEPAMYEGEAYELVAILVVILGVVCLGMLSDLKNEMDRLPKLSHIAGLMRCSERIALKGSVTLHWVNLAQTVAFKGLSFYVGLCENNLLDVILNVVAVDYLAAMDTAMKQLYCLYRLGDKKINLTFVDIHYIDPGESVLRDETESARTGSGYWHIGQARFWEQNKTNPRAVQNKLNDESTSNEKKLDLLLQGTWDRFEYPLELPRGLPMVSSMLSHTILFGWEQEIGFPENSQEQLMILLGCTRDDWEFTLEPELQAALMLKF</sequence>